<comment type="caution">
    <text evidence="3">Lacks conserved residue(s) required for the propagation of feature annotation.</text>
</comment>
<dbReference type="PANTHER" id="PTHR10127">
    <property type="entry name" value="DISCOIDIN, CUB, EGF, LAMININ , AND ZINC METALLOPROTEASE DOMAIN CONTAINING"/>
    <property type="match status" value="1"/>
</dbReference>
<protein>
    <recommendedName>
        <fullName evidence="4">Metalloendopeptidase</fullName>
        <ecNumber evidence="4">3.4.24.-</ecNumber>
    </recommendedName>
</protein>
<dbReference type="PANTHER" id="PTHR10127:SF883">
    <property type="entry name" value="ZINC METALLOPROTEINASE NAS-8"/>
    <property type="match status" value="1"/>
</dbReference>
<evidence type="ECO:0000256" key="4">
    <source>
        <dbReference type="RuleBase" id="RU361183"/>
    </source>
</evidence>
<dbReference type="Proteomes" id="UP001142055">
    <property type="component" value="Chromosome 3"/>
</dbReference>
<dbReference type="InterPro" id="IPR001506">
    <property type="entry name" value="Peptidase_M12A"/>
</dbReference>
<keyword evidence="7" id="KW-1185">Reference proteome</keyword>
<feature type="binding site" evidence="3">
    <location>
        <position position="91"/>
    </location>
    <ligand>
        <name>Zn(2+)</name>
        <dbReference type="ChEBI" id="CHEBI:29105"/>
        <note>catalytic</note>
    </ligand>
</feature>
<evidence type="ECO:0000256" key="3">
    <source>
        <dbReference type="PROSITE-ProRule" id="PRU01211"/>
    </source>
</evidence>
<dbReference type="GO" id="GO:0004222">
    <property type="term" value="F:metalloendopeptidase activity"/>
    <property type="evidence" value="ECO:0007669"/>
    <property type="project" value="UniProtKB-UniRule"/>
</dbReference>
<dbReference type="GO" id="GO:0008270">
    <property type="term" value="F:zinc ion binding"/>
    <property type="evidence" value="ECO:0007669"/>
    <property type="project" value="UniProtKB-UniRule"/>
</dbReference>
<dbReference type="PRINTS" id="PR00480">
    <property type="entry name" value="ASTACIN"/>
</dbReference>
<comment type="subunit">
    <text evidence="1">Monomer.</text>
</comment>
<keyword evidence="3 4" id="KW-0482">Metalloprotease</keyword>
<keyword evidence="3 4" id="KW-0645">Protease</keyword>
<dbReference type="SMART" id="SM00235">
    <property type="entry name" value="ZnMc"/>
    <property type="match status" value="1"/>
</dbReference>
<dbReference type="AlphaFoldDB" id="A0A9Q0M021"/>
<accession>A0A9Q0M021</accession>
<dbReference type="SUPFAM" id="SSF55486">
    <property type="entry name" value="Metalloproteases ('zincins'), catalytic domain"/>
    <property type="match status" value="1"/>
</dbReference>
<comment type="cofactor">
    <cofactor evidence="3 4">
        <name>Zn(2+)</name>
        <dbReference type="ChEBI" id="CHEBI:29105"/>
    </cofactor>
    <text evidence="3 4">Binds 1 zinc ion per subunit.</text>
</comment>
<name>A0A9Q0M021_BLOTA</name>
<organism evidence="6 7">
    <name type="scientific">Blomia tropicalis</name>
    <name type="common">Mite</name>
    <dbReference type="NCBI Taxonomy" id="40697"/>
    <lineage>
        <taxon>Eukaryota</taxon>
        <taxon>Metazoa</taxon>
        <taxon>Ecdysozoa</taxon>
        <taxon>Arthropoda</taxon>
        <taxon>Chelicerata</taxon>
        <taxon>Arachnida</taxon>
        <taxon>Acari</taxon>
        <taxon>Acariformes</taxon>
        <taxon>Sarcoptiformes</taxon>
        <taxon>Astigmata</taxon>
        <taxon>Glycyphagoidea</taxon>
        <taxon>Echimyopodidae</taxon>
        <taxon>Blomia</taxon>
    </lineage>
</organism>
<feature type="active site" evidence="3">
    <location>
        <position position="82"/>
    </location>
</feature>
<proteinExistence type="predicted"/>
<dbReference type="GO" id="GO:0006508">
    <property type="term" value="P:proteolysis"/>
    <property type="evidence" value="ECO:0007669"/>
    <property type="project" value="UniProtKB-KW"/>
</dbReference>
<keyword evidence="3 4" id="KW-0862">Zinc</keyword>
<evidence type="ECO:0000256" key="2">
    <source>
        <dbReference type="ARBA" id="ARBA00025529"/>
    </source>
</evidence>
<feature type="binding site" evidence="3">
    <location>
        <position position="81"/>
    </location>
    <ligand>
        <name>Zn(2+)</name>
        <dbReference type="ChEBI" id="CHEBI:29105"/>
        <note>catalytic</note>
    </ligand>
</feature>
<dbReference type="OMA" id="IININAM"/>
<reference evidence="6" key="1">
    <citation type="submission" date="2022-12" db="EMBL/GenBank/DDBJ databases">
        <title>Genome assemblies of Blomia tropicalis.</title>
        <authorList>
            <person name="Cui Y."/>
        </authorList>
    </citation>
    <scope>NUCLEOTIDE SEQUENCE</scope>
    <source>
        <tissue evidence="6">Adult mites</tissue>
    </source>
</reference>
<dbReference type="InterPro" id="IPR006026">
    <property type="entry name" value="Peptidase_Metallo"/>
</dbReference>
<keyword evidence="3 4" id="KW-0479">Metal-binding</keyword>
<keyword evidence="3 4" id="KW-0378">Hydrolase</keyword>
<dbReference type="EMBL" id="JAPWDV010000003">
    <property type="protein sequence ID" value="KAJ6216584.1"/>
    <property type="molecule type" value="Genomic_DNA"/>
</dbReference>
<dbReference type="PROSITE" id="PS51864">
    <property type="entry name" value="ASTACIN"/>
    <property type="match status" value="1"/>
</dbReference>
<sequence>MIYIVNDDDTNICKARFRPTIEQAMRRIESQTCIRFREQQNERDYVLIYNGKGCHSKVGRSGGRQLLSLGYGCHDVGSTLHELCHAIGLYHEHMRYDRDQYLNIEWENIQPSMYEQFQKVPISQYRPAAKFDYNSIMIYGSKAFSRNGRNTMTPRNRETKIIESHFKQSLARSDVININTFQFG</sequence>
<comment type="function">
    <text evidence="2">Zinc metalloprotease. Provoques deadhesion of endothelial cells from cell cultures, and also degradation of fibronectin, fibrinogen and gelatin in vitro. Its role in the venom is not fully understood but it might act as a spreading factor that facilitates diffusion of other venom toxins. Alternatively, it might be involved in the proteolytic processing of other venom toxins or it might play a role in extra-oral digestion of prey.</text>
</comment>
<dbReference type="CDD" id="cd04280">
    <property type="entry name" value="ZnMc_astacin_like"/>
    <property type="match status" value="1"/>
</dbReference>
<dbReference type="EC" id="3.4.24.-" evidence="4"/>
<comment type="caution">
    <text evidence="6">The sequence shown here is derived from an EMBL/GenBank/DDBJ whole genome shotgun (WGS) entry which is preliminary data.</text>
</comment>
<feature type="binding site" evidence="3">
    <location>
        <position position="85"/>
    </location>
    <ligand>
        <name>Zn(2+)</name>
        <dbReference type="ChEBI" id="CHEBI:29105"/>
        <note>catalytic</note>
    </ligand>
</feature>
<evidence type="ECO:0000313" key="6">
    <source>
        <dbReference type="EMBL" id="KAJ6216584.1"/>
    </source>
</evidence>
<dbReference type="InterPro" id="IPR024079">
    <property type="entry name" value="MetalloPept_cat_dom_sf"/>
</dbReference>
<evidence type="ECO:0000256" key="1">
    <source>
        <dbReference type="ARBA" id="ARBA00011245"/>
    </source>
</evidence>
<feature type="domain" description="Peptidase M12A" evidence="5">
    <location>
        <begin position="1"/>
        <end position="184"/>
    </location>
</feature>
<dbReference type="InterPro" id="IPR034035">
    <property type="entry name" value="Astacin-like_dom"/>
</dbReference>
<evidence type="ECO:0000313" key="7">
    <source>
        <dbReference type="Proteomes" id="UP001142055"/>
    </source>
</evidence>
<evidence type="ECO:0000259" key="5">
    <source>
        <dbReference type="PROSITE" id="PS51864"/>
    </source>
</evidence>
<gene>
    <name evidence="6" type="ORF">RDWZM_007741</name>
</gene>
<dbReference type="Pfam" id="PF01400">
    <property type="entry name" value="Astacin"/>
    <property type="match status" value="1"/>
</dbReference>
<dbReference type="Gene3D" id="3.40.390.10">
    <property type="entry name" value="Collagenase (Catalytic Domain)"/>
    <property type="match status" value="1"/>
</dbReference>